<dbReference type="AlphaFoldDB" id="A0AAE0NKX5"/>
<evidence type="ECO:0000256" key="1">
    <source>
        <dbReference type="SAM" id="Phobius"/>
    </source>
</evidence>
<evidence type="ECO:0000313" key="3">
    <source>
        <dbReference type="Proteomes" id="UP001287356"/>
    </source>
</evidence>
<name>A0AAE0NKX5_9PEZI</name>
<protein>
    <submittedName>
        <fullName evidence="2">Uncharacterized protein</fullName>
    </submittedName>
</protein>
<evidence type="ECO:0000313" key="2">
    <source>
        <dbReference type="EMBL" id="KAK3383279.1"/>
    </source>
</evidence>
<keyword evidence="1" id="KW-0472">Membrane</keyword>
<reference evidence="2" key="1">
    <citation type="journal article" date="2023" name="Mol. Phylogenet. Evol.">
        <title>Genome-scale phylogeny and comparative genomics of the fungal order Sordariales.</title>
        <authorList>
            <person name="Hensen N."/>
            <person name="Bonometti L."/>
            <person name="Westerberg I."/>
            <person name="Brannstrom I.O."/>
            <person name="Guillou S."/>
            <person name="Cros-Aarteil S."/>
            <person name="Calhoun S."/>
            <person name="Haridas S."/>
            <person name="Kuo A."/>
            <person name="Mondo S."/>
            <person name="Pangilinan J."/>
            <person name="Riley R."/>
            <person name="LaButti K."/>
            <person name="Andreopoulos B."/>
            <person name="Lipzen A."/>
            <person name="Chen C."/>
            <person name="Yan M."/>
            <person name="Daum C."/>
            <person name="Ng V."/>
            <person name="Clum A."/>
            <person name="Steindorff A."/>
            <person name="Ohm R.A."/>
            <person name="Martin F."/>
            <person name="Silar P."/>
            <person name="Natvig D.O."/>
            <person name="Lalanne C."/>
            <person name="Gautier V."/>
            <person name="Ament-Velasquez S.L."/>
            <person name="Kruys A."/>
            <person name="Hutchinson M.I."/>
            <person name="Powell A.J."/>
            <person name="Barry K."/>
            <person name="Miller A.N."/>
            <person name="Grigoriev I.V."/>
            <person name="Debuchy R."/>
            <person name="Gladieux P."/>
            <person name="Hiltunen Thoren M."/>
            <person name="Johannesson H."/>
        </authorList>
    </citation>
    <scope>NUCLEOTIDE SEQUENCE</scope>
    <source>
        <strain evidence="2">CBS 958.72</strain>
    </source>
</reference>
<proteinExistence type="predicted"/>
<gene>
    <name evidence="2" type="ORF">B0T24DRAFT_604365</name>
</gene>
<accession>A0AAE0NKX5</accession>
<keyword evidence="3" id="KW-1185">Reference proteome</keyword>
<feature type="transmembrane region" description="Helical" evidence="1">
    <location>
        <begin position="12"/>
        <end position="32"/>
    </location>
</feature>
<sequence length="79" mass="9137">MSSPSSSCWIMGALHLYVRMYWITVQLIFLGKQIRSCEDNNAKKKLISDIRGFLLRWNAFTALINLSWVYLPGVPTCLR</sequence>
<organism evidence="2 3">
    <name type="scientific">Lasiosphaeria ovina</name>
    <dbReference type="NCBI Taxonomy" id="92902"/>
    <lineage>
        <taxon>Eukaryota</taxon>
        <taxon>Fungi</taxon>
        <taxon>Dikarya</taxon>
        <taxon>Ascomycota</taxon>
        <taxon>Pezizomycotina</taxon>
        <taxon>Sordariomycetes</taxon>
        <taxon>Sordariomycetidae</taxon>
        <taxon>Sordariales</taxon>
        <taxon>Lasiosphaeriaceae</taxon>
        <taxon>Lasiosphaeria</taxon>
    </lineage>
</organism>
<keyword evidence="1" id="KW-1133">Transmembrane helix</keyword>
<feature type="transmembrane region" description="Helical" evidence="1">
    <location>
        <begin position="53"/>
        <end position="71"/>
    </location>
</feature>
<reference evidence="2" key="2">
    <citation type="submission" date="2023-06" db="EMBL/GenBank/DDBJ databases">
        <authorList>
            <consortium name="Lawrence Berkeley National Laboratory"/>
            <person name="Haridas S."/>
            <person name="Hensen N."/>
            <person name="Bonometti L."/>
            <person name="Westerberg I."/>
            <person name="Brannstrom I.O."/>
            <person name="Guillou S."/>
            <person name="Cros-Aarteil S."/>
            <person name="Calhoun S."/>
            <person name="Kuo A."/>
            <person name="Mondo S."/>
            <person name="Pangilinan J."/>
            <person name="Riley R."/>
            <person name="Labutti K."/>
            <person name="Andreopoulos B."/>
            <person name="Lipzen A."/>
            <person name="Chen C."/>
            <person name="Yanf M."/>
            <person name="Daum C."/>
            <person name="Ng V."/>
            <person name="Clum A."/>
            <person name="Steindorff A."/>
            <person name="Ohm R."/>
            <person name="Martin F."/>
            <person name="Silar P."/>
            <person name="Natvig D."/>
            <person name="Lalanne C."/>
            <person name="Gautier V."/>
            <person name="Ament-Velasquez S.L."/>
            <person name="Kruys A."/>
            <person name="Hutchinson M.I."/>
            <person name="Powell A.J."/>
            <person name="Barry K."/>
            <person name="Miller A.N."/>
            <person name="Grigoriev I.V."/>
            <person name="Debuchy R."/>
            <person name="Gladieux P."/>
            <person name="Thoren M.H."/>
            <person name="Johannesson H."/>
        </authorList>
    </citation>
    <scope>NUCLEOTIDE SEQUENCE</scope>
    <source>
        <strain evidence="2">CBS 958.72</strain>
    </source>
</reference>
<comment type="caution">
    <text evidence="2">The sequence shown here is derived from an EMBL/GenBank/DDBJ whole genome shotgun (WGS) entry which is preliminary data.</text>
</comment>
<dbReference type="EMBL" id="JAULSN010000001">
    <property type="protein sequence ID" value="KAK3383279.1"/>
    <property type="molecule type" value="Genomic_DNA"/>
</dbReference>
<dbReference type="Proteomes" id="UP001287356">
    <property type="component" value="Unassembled WGS sequence"/>
</dbReference>
<keyword evidence="1" id="KW-0812">Transmembrane</keyword>